<dbReference type="Proteomes" id="UP001302806">
    <property type="component" value="Chromosome"/>
</dbReference>
<feature type="signal peptide" evidence="3">
    <location>
        <begin position="1"/>
        <end position="20"/>
    </location>
</feature>
<reference evidence="5 6" key="1">
    <citation type="submission" date="2023-09" db="EMBL/GenBank/DDBJ databases">
        <title>Thalassobella suaedae gen. nov., sp. nov., a marine bacterium of the family Flavobacteriaceae isolated from a halophyte Suaeda japonica.</title>
        <authorList>
            <person name="Lee S.Y."/>
            <person name="Hwang C.Y."/>
        </authorList>
    </citation>
    <scope>NUCLEOTIDE SEQUENCE [LARGE SCALE GENOMIC DNA]</scope>
    <source>
        <strain evidence="5 6">HL-DH14</strain>
    </source>
</reference>
<dbReference type="EMBL" id="CP134537">
    <property type="protein sequence ID" value="WNH09256.1"/>
    <property type="molecule type" value="Genomic_DNA"/>
</dbReference>
<dbReference type="SUPFAM" id="SSF52833">
    <property type="entry name" value="Thioredoxin-like"/>
    <property type="match status" value="1"/>
</dbReference>
<proteinExistence type="predicted"/>
<dbReference type="PANTHER" id="PTHR15337">
    <property type="entry name" value="ANTERIOR GRADIENT PROTEIN-RELATED"/>
    <property type="match status" value="1"/>
</dbReference>
<name>A0ABY9XTX6_9FLAO</name>
<sequence length="188" mass="21895">MKKTIYITLITILTTVCAKAQEINWVTLEQAVELQKNQPKKIMMDVFTSWCGPCKMLDKNTFHNKDVATYVNKHYYAVKFNAEGNDEVNFKGKKFSNPNYNPALANRRNSAHELSRYFQVQAYPTIVFLDEKGELIAPIKGYQSPAQLELYLKMFNKDDHKKITTQEEFSTYYKVPLSQNLRVESFNN</sequence>
<dbReference type="PROSITE" id="PS51352">
    <property type="entry name" value="THIOREDOXIN_2"/>
    <property type="match status" value="1"/>
</dbReference>
<keyword evidence="1 3" id="KW-0732">Signal</keyword>
<dbReference type="PANTHER" id="PTHR15337:SF11">
    <property type="entry name" value="THIOREDOXIN DOMAIN-CONTAINING PROTEIN"/>
    <property type="match status" value="1"/>
</dbReference>
<gene>
    <name evidence="5" type="ORF">RHP51_00395</name>
</gene>
<keyword evidence="2" id="KW-0676">Redox-active center</keyword>
<dbReference type="Pfam" id="PF13098">
    <property type="entry name" value="Thioredoxin_2"/>
    <property type="match status" value="1"/>
</dbReference>
<dbReference type="InterPro" id="IPR036249">
    <property type="entry name" value="Thioredoxin-like_sf"/>
</dbReference>
<evidence type="ECO:0000259" key="4">
    <source>
        <dbReference type="PROSITE" id="PS51352"/>
    </source>
</evidence>
<dbReference type="InterPro" id="IPR013766">
    <property type="entry name" value="Thioredoxin_domain"/>
</dbReference>
<accession>A0ABY9XTX6</accession>
<dbReference type="InterPro" id="IPR051099">
    <property type="entry name" value="AGR/TXD"/>
</dbReference>
<dbReference type="InterPro" id="IPR017937">
    <property type="entry name" value="Thioredoxin_CS"/>
</dbReference>
<protein>
    <submittedName>
        <fullName evidence="5">Thioredoxin fold domain-containing protein</fullName>
    </submittedName>
</protein>
<dbReference type="Gene3D" id="3.40.30.10">
    <property type="entry name" value="Glutaredoxin"/>
    <property type="match status" value="1"/>
</dbReference>
<dbReference type="InterPro" id="IPR012336">
    <property type="entry name" value="Thioredoxin-like_fold"/>
</dbReference>
<feature type="chain" id="PRO_5047352675" evidence="3">
    <location>
        <begin position="21"/>
        <end position="188"/>
    </location>
</feature>
<dbReference type="PROSITE" id="PS00194">
    <property type="entry name" value="THIOREDOXIN_1"/>
    <property type="match status" value="1"/>
</dbReference>
<evidence type="ECO:0000256" key="3">
    <source>
        <dbReference type="SAM" id="SignalP"/>
    </source>
</evidence>
<feature type="domain" description="Thioredoxin" evidence="4">
    <location>
        <begin position="7"/>
        <end position="157"/>
    </location>
</feature>
<evidence type="ECO:0000256" key="1">
    <source>
        <dbReference type="ARBA" id="ARBA00022729"/>
    </source>
</evidence>
<evidence type="ECO:0000256" key="2">
    <source>
        <dbReference type="ARBA" id="ARBA00023284"/>
    </source>
</evidence>
<organism evidence="5 6">
    <name type="scientific">Thalassobellus suaedae</name>
    <dbReference type="NCBI Taxonomy" id="3074124"/>
    <lineage>
        <taxon>Bacteria</taxon>
        <taxon>Pseudomonadati</taxon>
        <taxon>Bacteroidota</taxon>
        <taxon>Flavobacteriia</taxon>
        <taxon>Flavobacteriales</taxon>
        <taxon>Flavobacteriaceae</taxon>
        <taxon>Thalassobellus</taxon>
    </lineage>
</organism>
<evidence type="ECO:0000313" key="6">
    <source>
        <dbReference type="Proteomes" id="UP001302806"/>
    </source>
</evidence>
<evidence type="ECO:0000313" key="5">
    <source>
        <dbReference type="EMBL" id="WNH09256.1"/>
    </source>
</evidence>